<keyword evidence="7" id="KW-0509">mRNA transport</keyword>
<keyword evidence="10" id="KW-0906">Nuclear pore complex</keyword>
<evidence type="ECO:0000259" key="13">
    <source>
        <dbReference type="Pfam" id="PF04096"/>
    </source>
</evidence>
<dbReference type="InterPro" id="IPR036903">
    <property type="entry name" value="Nup98_auto-Pept-S59_dom_sf"/>
</dbReference>
<dbReference type="GO" id="GO:0006405">
    <property type="term" value="P:RNA export from nucleus"/>
    <property type="evidence" value="ECO:0007669"/>
    <property type="project" value="TreeGrafter"/>
</dbReference>
<dbReference type="Pfam" id="PF21240">
    <property type="entry name" value="Nup98_GLEBS"/>
    <property type="match status" value="1"/>
</dbReference>
<evidence type="ECO:0000256" key="9">
    <source>
        <dbReference type="ARBA" id="ARBA00023010"/>
    </source>
</evidence>
<dbReference type="InterPro" id="IPR037665">
    <property type="entry name" value="Nucleoporin_S59-like"/>
</dbReference>
<evidence type="ECO:0000259" key="14">
    <source>
        <dbReference type="Pfam" id="PF12110"/>
    </source>
</evidence>
<evidence type="ECO:0000256" key="5">
    <source>
        <dbReference type="ARBA" id="ARBA00022448"/>
    </source>
</evidence>
<dbReference type="WBParaSite" id="SMTH1_71450.3">
    <property type="protein sequence ID" value="SMTH1_71450.3"/>
    <property type="gene ID" value="SMTH1_71450"/>
</dbReference>
<evidence type="ECO:0000256" key="10">
    <source>
        <dbReference type="ARBA" id="ARBA00023132"/>
    </source>
</evidence>
<dbReference type="FunFam" id="1.10.10.2360:FF:000001">
    <property type="entry name" value="Nuclear pore complex protein Nup98-Nup96"/>
    <property type="match status" value="1"/>
</dbReference>
<dbReference type="SUPFAM" id="SSF82215">
    <property type="entry name" value="C-terminal autoproteolytic domain of nucleoporin nup98"/>
    <property type="match status" value="1"/>
</dbReference>
<dbReference type="GO" id="GO:0003723">
    <property type="term" value="F:RNA binding"/>
    <property type="evidence" value="ECO:0007669"/>
    <property type="project" value="TreeGrafter"/>
</dbReference>
<dbReference type="Proteomes" id="UP000050791">
    <property type="component" value="Unassembled WGS sequence"/>
</dbReference>
<evidence type="ECO:0000256" key="1">
    <source>
        <dbReference type="ARBA" id="ARBA00004567"/>
    </source>
</evidence>
<evidence type="ECO:0000256" key="8">
    <source>
        <dbReference type="ARBA" id="ARBA00022927"/>
    </source>
</evidence>
<reference evidence="16" key="1">
    <citation type="submission" date="2023-11" db="UniProtKB">
        <authorList>
            <consortium name="WormBaseParasite"/>
        </authorList>
    </citation>
    <scope>IDENTIFICATION</scope>
</reference>
<dbReference type="GO" id="GO:0008139">
    <property type="term" value="F:nuclear localization sequence binding"/>
    <property type="evidence" value="ECO:0007669"/>
    <property type="project" value="TreeGrafter"/>
</dbReference>
<organism evidence="15 16">
    <name type="scientific">Schistosoma mattheei</name>
    <dbReference type="NCBI Taxonomy" id="31246"/>
    <lineage>
        <taxon>Eukaryota</taxon>
        <taxon>Metazoa</taxon>
        <taxon>Spiralia</taxon>
        <taxon>Lophotrochozoa</taxon>
        <taxon>Platyhelminthes</taxon>
        <taxon>Trematoda</taxon>
        <taxon>Digenea</taxon>
        <taxon>Strigeidida</taxon>
        <taxon>Schistosomatoidea</taxon>
        <taxon>Schistosomatidae</taxon>
        <taxon>Schistosoma</taxon>
    </lineage>
</organism>
<dbReference type="Gene3D" id="1.25.40.690">
    <property type="match status" value="1"/>
</dbReference>
<dbReference type="Gene3D" id="1.10.10.2360">
    <property type="match status" value="1"/>
</dbReference>
<dbReference type="PANTHER" id="PTHR23198:SF6">
    <property type="entry name" value="NUCLEAR PORE COMPLEX PROTEIN NUP98-NUP96"/>
    <property type="match status" value="1"/>
</dbReference>
<evidence type="ECO:0000256" key="4">
    <source>
        <dbReference type="ARBA" id="ARBA00013472"/>
    </source>
</evidence>
<dbReference type="GO" id="GO:0000973">
    <property type="term" value="P:post-transcriptional tethering of RNA polymerase II gene DNA at nuclear periphery"/>
    <property type="evidence" value="ECO:0007669"/>
    <property type="project" value="TreeGrafter"/>
</dbReference>
<protein>
    <recommendedName>
        <fullName evidence="4">Nuclear pore complex protein Nup98-Nup96</fullName>
    </recommendedName>
</protein>
<keyword evidence="5" id="KW-0813">Transport</keyword>
<comment type="similarity">
    <text evidence="3">Belongs to the nucleoporin GLFG family.</text>
</comment>
<dbReference type="GO" id="GO:0006606">
    <property type="term" value="P:protein import into nucleus"/>
    <property type="evidence" value="ECO:0007669"/>
    <property type="project" value="TreeGrafter"/>
</dbReference>
<dbReference type="Pfam" id="PF04096">
    <property type="entry name" value="Nucleoporin2"/>
    <property type="match status" value="1"/>
</dbReference>
<evidence type="ECO:0000256" key="2">
    <source>
        <dbReference type="ARBA" id="ARBA00004620"/>
    </source>
</evidence>
<keyword evidence="6" id="KW-0068">Autocatalytic cleavage</keyword>
<evidence type="ECO:0000256" key="3">
    <source>
        <dbReference type="ARBA" id="ARBA00008926"/>
    </source>
</evidence>
<sequence length="2216" mass="241321">MFGANKPAFGATSSSAFGQSSPLFGATSNPQTQPTSNLFGQQSGGLGGTNKLFTGNQMNALSWGSTSMTSNGTSLAFNPPITTEIMQRGGQSSQVNAKHMCITAMKEYQDKSLEELRLEDYSLNRRGPSTSAGGTSIFATSSTAKPFQFGSPQMNTTTSIFGQTSKPANTLFGASASGVSSNNSMFFGGTGIQSAFGQTSQGGLLGLKPQFGAATTPSIFGSTPASQSTGFAFGQTNQTTSVFGAKPLFGTTSAAGTGTSLFGTAQATPQLGNTGFSFGQPQQQATGLGTSTSFFGQSNQAASAAKPSLFGTQPTTGTGLIFGSPSTGIFGGAKPAGATSVFGAPATGLTGLQGTQQQTGFTFGSPLGTAGGLRPAGTTGLFGANTAATTSTALKPGGLFGSGTSTGFGFGTGLNNQPTAFGNLGTTSSAGTTLFGQPATSSLTAKKPFGFGTANATGIGSFGFNQPNTGTSLFGAPAAATGFSLGTGATSGPLFGQTSTGFGLGQKPLQNVPAGSAFGGGFGLGASTAPTIGSLGNSLFGTNVGTQGLGSTGVQPIGSSLTGFGTINATGSAFGLGSSDQVAQSIKAQQQVLEVVRSMPYGQSSLFRYLNLPTNPASNAGSKAQVPGAITPNTSTSGSVIVPAKYVATMFAERNRAAGLLVGSSPTSSGLNSSRVSGFRRPANSNTRLLQVANRNKLFSGFYEEDALTSNHNSPLSSGLRRTASLGPTAVLSPVNNNNNTNFFVKRGEWKHLHLPENVRNSILERSNAITNELNQLAESSLDNNTVHSDLTVNTNTSNKQISAPSGDISLKEVNKSNFSSPDQSVVSSTLDKKLTPVTTSESSRNLLNNNINRKTINSPLNNHILQQNKIDNTIRVRDNLQGSIHENNTDSILSSPSNITYDDISILRSPNSEQVHGDGDTSDWDQLSYCKPNTITTLNASGVILTKPGYYTLPTLDELSEMVIDEKCLVEDFVIGRRLYGHILFPGFTDVYGLNLDNIVHIRRREVVVYPDDEKKPPVGTSLNKRAEVCLESIWPTDKSTREPIKSPERLALMHFEERLEKATRRMDARFIEYRPESGSWVFEVKHFSKYRLDDSDGEAEGKNCDSDSLNKSQNVSKVADFKAKCLFDSDQSINDDAFNIIHRNEKLGAFDSDQGTLKDFQLKPYMSMKVIDPQFEQQSDFYIPQIFRTLPSCPTYDGIALYEDDKLDQRNDLPQSLQLSIMEMKNNLDVINDNNFLMNLYPYENITKICGLDHHGNPYDNGHKYVFDTVSLKPRTNHDNMTLLNHVSHWIMDAGLWHGHGMRPSFSYSRFAEFHSMVLVCPTPRGNQYNDEVNFDLTNSITFFTLPSPIELFDEDMLNSALTTSMRVIQTVSNSLQPPCNNCPLWRPIIGLTALESYTRILNCDPLNNINVNFHESVENEKLSARLTGFKRIFSLCQALWGRHPQEAVAEAMAETDSSTDKIFNTKLINSDFPILTDTSQLWNNGECISNEVYRNYNLVNYPISMFREISGMRSLARKQAVSEWIRTQSFPWLKSKLESLRLIEASGLNETASDSFEAFSISKLNSNNYDSDILAQGIFACLVSGESGAACRLAIVSNMPALASLIAQSTAGDPVVRRGLQHQLNKWHEIKFDQHIPINMLRVYCLLAGITEFPHPSNSSNISVLAELDWIQAFGAHIWCICDYQANLGEILSVYSDTWHSDQKPNTKQGVPRPSPPTVDKLINPNLAVSSVKDYPISEEMEGPNREIKFRDWPRDTAYHLLQLCRKQFHSLQRTLDPCSFSRRYSSSCVLDRDNLLDWAMSWHLWRFLVSYGYHHFYDDFYEDFSEISTRVCNEFATQLEAAGLWEWSVFVLLHIDCEKTREASVKCLIGRHVSLVLPSGLLNNSNKNSPSCLSDIDFMSHKISLLPTPSLTKPESFVVNRLGVPVHWIHEAKAILARHRLKAYLRKTGVNTVSQQRTLNSTEDRSQFCIFAMLEASHWFAAGRIQAADEVLSKYILPELILHTNISPYSAFQLRFESVYSALGYRIARLLEPYNSLAENCLPSDFHSGVGVYRSFGELLCLVDELTNFCKESSLLDSVLYSPSKKKLKEDTDLTKLDNLASILSKLKSKVPSVTEEINLMKINSFIEKVVRTEMAAVCIHLTSAFLAASCLENMNDEQNLSTNEMIKNQEQGTLNYLEHQLVCMTKLGLPADYRLKELRAVAEIKLSLGVV</sequence>
<dbReference type="InterPro" id="IPR007230">
    <property type="entry name" value="Nup98_auto-Pept-S59_dom"/>
</dbReference>
<dbReference type="GO" id="GO:0017056">
    <property type="term" value="F:structural constituent of nuclear pore"/>
    <property type="evidence" value="ECO:0007669"/>
    <property type="project" value="TreeGrafter"/>
</dbReference>
<evidence type="ECO:0000256" key="12">
    <source>
        <dbReference type="SAM" id="MobiDB-lite"/>
    </source>
</evidence>
<dbReference type="GO" id="GO:0034398">
    <property type="term" value="P:telomere tethering at nuclear periphery"/>
    <property type="evidence" value="ECO:0007669"/>
    <property type="project" value="TreeGrafter"/>
</dbReference>
<name>A0AA85BRH6_9TREM</name>
<dbReference type="GO" id="GO:0031965">
    <property type="term" value="C:nuclear membrane"/>
    <property type="evidence" value="ECO:0007669"/>
    <property type="project" value="UniProtKB-SubCell"/>
</dbReference>
<evidence type="ECO:0000256" key="11">
    <source>
        <dbReference type="ARBA" id="ARBA00023242"/>
    </source>
</evidence>
<feature type="compositionally biased region" description="Polar residues" evidence="12">
    <location>
        <begin position="21"/>
        <end position="41"/>
    </location>
</feature>
<dbReference type="GO" id="GO:0044614">
    <property type="term" value="C:nuclear pore cytoplasmic filaments"/>
    <property type="evidence" value="ECO:0007669"/>
    <property type="project" value="TreeGrafter"/>
</dbReference>
<feature type="domain" description="Peptidase S59" evidence="13">
    <location>
        <begin position="949"/>
        <end position="1094"/>
    </location>
</feature>
<keyword evidence="11" id="KW-0539">Nucleus</keyword>
<keyword evidence="9" id="KW-0811">Translocation</keyword>
<evidence type="ECO:0000256" key="7">
    <source>
        <dbReference type="ARBA" id="ARBA00022816"/>
    </source>
</evidence>
<accession>A0AA85BRH6</accession>
<evidence type="ECO:0000313" key="16">
    <source>
        <dbReference type="WBParaSite" id="SMTH1_71450.3"/>
    </source>
</evidence>
<proteinExistence type="inferred from homology"/>
<evidence type="ECO:0000256" key="6">
    <source>
        <dbReference type="ARBA" id="ARBA00022813"/>
    </source>
</evidence>
<evidence type="ECO:0000313" key="15">
    <source>
        <dbReference type="Proteomes" id="UP000050791"/>
    </source>
</evidence>
<feature type="region of interest" description="Disordered" evidence="12">
    <location>
        <begin position="21"/>
        <end position="51"/>
    </location>
</feature>
<dbReference type="Pfam" id="PF12110">
    <property type="entry name" value="Nup96"/>
    <property type="match status" value="1"/>
</dbReference>
<comment type="subcellular location">
    <subcellularLocation>
        <location evidence="2">Nucleus membrane</location>
        <topology evidence="2">Peripheral membrane protein</topology>
        <orientation evidence="2">Nucleoplasmic side</orientation>
    </subcellularLocation>
    <subcellularLocation>
        <location evidence="1">Nucleus</location>
        <location evidence="1">Nuclear pore complex</location>
    </subcellularLocation>
</comment>
<keyword evidence="8" id="KW-0653">Protein transport</keyword>
<dbReference type="InterPro" id="IPR021967">
    <property type="entry name" value="Nup98_C"/>
</dbReference>
<dbReference type="Gene3D" id="3.30.1610.10">
    <property type="entry name" value="Peptidase S59, nucleoporin"/>
    <property type="match status" value="1"/>
</dbReference>
<feature type="domain" description="Nuclear pore complex protein NUP96 C-terminal" evidence="14">
    <location>
        <begin position="1580"/>
        <end position="1939"/>
    </location>
</feature>
<dbReference type="PANTHER" id="PTHR23198">
    <property type="entry name" value="NUCLEOPORIN"/>
    <property type="match status" value="1"/>
</dbReference>
<dbReference type="GO" id="GO:0051028">
    <property type="term" value="P:mRNA transport"/>
    <property type="evidence" value="ECO:0007669"/>
    <property type="project" value="UniProtKB-KW"/>
</dbReference>